<sequence>MAVKSLLRRRGVLINGALAVLLVGGAGVAYFSLSDDAGASSPGRTVQVSRGTVVASVSASGAVASARSQDLSFATSGTVDKINVQVGDKVKKGQVLATVDDANARDSLEAARAALNAAEAGDTTTASGYSSYVQAKASYNSAQRALDGTELVAPFSGTIVAVNGTVGGSSSGSSSSSSSSSGSSGSSGSGGSGAGGAAGGSSGSAGSGGSSSGSGGGFMTIAETSKLVVTGDFTEADVAKLKKGQSATVTFDAVQSAQASGKVTAIDQTATTSNNVVQYGVTVSLTDPPAGLRIGATATVRVTTARAENVLYVPTAAVRTAGGRSTVTVLQGGKQVVQVVQAGVQGDQGTEITSGLKEGDQVLIALSSTAGSGGFPSGRFPGTGGGFGGTRGGGRG</sequence>
<keyword evidence="4" id="KW-1133">Transmembrane helix</keyword>
<protein>
    <recommendedName>
        <fullName evidence="10">Membrane fusion protein, macrolide-specific efflux system</fullName>
    </recommendedName>
</protein>
<evidence type="ECO:0000259" key="5">
    <source>
        <dbReference type="Pfam" id="PF25967"/>
    </source>
</evidence>
<feature type="region of interest" description="Disordered" evidence="3">
    <location>
        <begin position="374"/>
        <end position="396"/>
    </location>
</feature>
<dbReference type="EMBL" id="BAABHJ010000008">
    <property type="protein sequence ID" value="GAA4608510.1"/>
    <property type="molecule type" value="Genomic_DNA"/>
</dbReference>
<dbReference type="InterPro" id="IPR050465">
    <property type="entry name" value="UPF0194_transport"/>
</dbReference>
<evidence type="ECO:0000259" key="7">
    <source>
        <dbReference type="Pfam" id="PF25990"/>
    </source>
</evidence>
<feature type="compositionally biased region" description="Gly residues" evidence="3">
    <location>
        <begin position="185"/>
        <end position="214"/>
    </location>
</feature>
<dbReference type="Pfam" id="PF25990">
    <property type="entry name" value="Beta-barrel_YknX"/>
    <property type="match status" value="1"/>
</dbReference>
<dbReference type="Pfam" id="PF25973">
    <property type="entry name" value="BSH_CzcB"/>
    <property type="match status" value="1"/>
</dbReference>
<dbReference type="SUPFAM" id="SSF111369">
    <property type="entry name" value="HlyD-like secretion proteins"/>
    <property type="match status" value="1"/>
</dbReference>
<evidence type="ECO:0000256" key="3">
    <source>
        <dbReference type="SAM" id="MobiDB-lite"/>
    </source>
</evidence>
<evidence type="ECO:0000313" key="8">
    <source>
        <dbReference type="EMBL" id="GAA4608510.1"/>
    </source>
</evidence>
<evidence type="ECO:0000256" key="4">
    <source>
        <dbReference type="SAM" id="Phobius"/>
    </source>
</evidence>
<feature type="domain" description="YknX-like beta-barrel" evidence="7">
    <location>
        <begin position="227"/>
        <end position="302"/>
    </location>
</feature>
<evidence type="ECO:0000256" key="2">
    <source>
        <dbReference type="ARBA" id="ARBA00023054"/>
    </source>
</evidence>
<evidence type="ECO:0000313" key="9">
    <source>
        <dbReference type="Proteomes" id="UP001500212"/>
    </source>
</evidence>
<dbReference type="InterPro" id="IPR058627">
    <property type="entry name" value="MdtA-like_C"/>
</dbReference>
<feature type="compositionally biased region" description="Low complexity" evidence="3">
    <location>
        <begin position="171"/>
        <end position="184"/>
    </location>
</feature>
<feature type="region of interest" description="Disordered" evidence="3">
    <location>
        <begin position="167"/>
        <end position="214"/>
    </location>
</feature>
<comment type="subcellular location">
    <subcellularLocation>
        <location evidence="1">Cell envelope</location>
    </subcellularLocation>
</comment>
<keyword evidence="4" id="KW-0472">Membrane</keyword>
<feature type="domain" description="CzcB-like barrel-sandwich hybrid" evidence="6">
    <location>
        <begin position="74"/>
        <end position="167"/>
    </location>
</feature>
<evidence type="ECO:0000256" key="1">
    <source>
        <dbReference type="ARBA" id="ARBA00004196"/>
    </source>
</evidence>
<gene>
    <name evidence="8" type="ORF">GCM10023195_33430</name>
</gene>
<feature type="domain" description="Multidrug resistance protein MdtA-like C-terminal permuted SH3" evidence="5">
    <location>
        <begin position="309"/>
        <end position="364"/>
    </location>
</feature>
<keyword evidence="9" id="KW-1185">Reference proteome</keyword>
<dbReference type="Pfam" id="PF25967">
    <property type="entry name" value="RND-MFP_C"/>
    <property type="match status" value="1"/>
</dbReference>
<organism evidence="8 9">
    <name type="scientific">Actinoallomurus liliacearum</name>
    <dbReference type="NCBI Taxonomy" id="1080073"/>
    <lineage>
        <taxon>Bacteria</taxon>
        <taxon>Bacillati</taxon>
        <taxon>Actinomycetota</taxon>
        <taxon>Actinomycetes</taxon>
        <taxon>Streptosporangiales</taxon>
        <taxon>Thermomonosporaceae</taxon>
        <taxon>Actinoallomurus</taxon>
    </lineage>
</organism>
<keyword evidence="4" id="KW-0812">Transmembrane</keyword>
<evidence type="ECO:0008006" key="10">
    <source>
        <dbReference type="Google" id="ProtNLM"/>
    </source>
</evidence>
<dbReference type="PANTHER" id="PTHR32347">
    <property type="entry name" value="EFFLUX SYSTEM COMPONENT YKNX-RELATED"/>
    <property type="match status" value="1"/>
</dbReference>
<dbReference type="InterPro" id="IPR058636">
    <property type="entry name" value="Beta-barrel_YknX"/>
</dbReference>
<evidence type="ECO:0000259" key="6">
    <source>
        <dbReference type="Pfam" id="PF25973"/>
    </source>
</evidence>
<accession>A0ABP8TL27</accession>
<comment type="caution">
    <text evidence="8">The sequence shown here is derived from an EMBL/GenBank/DDBJ whole genome shotgun (WGS) entry which is preliminary data.</text>
</comment>
<reference evidence="9" key="1">
    <citation type="journal article" date="2019" name="Int. J. Syst. Evol. Microbiol.">
        <title>The Global Catalogue of Microorganisms (GCM) 10K type strain sequencing project: providing services to taxonomists for standard genome sequencing and annotation.</title>
        <authorList>
            <consortium name="The Broad Institute Genomics Platform"/>
            <consortium name="The Broad Institute Genome Sequencing Center for Infectious Disease"/>
            <person name="Wu L."/>
            <person name="Ma J."/>
        </authorList>
    </citation>
    <scope>NUCLEOTIDE SEQUENCE [LARGE SCALE GENOMIC DNA]</scope>
    <source>
        <strain evidence="9">JCM 17938</strain>
    </source>
</reference>
<feature type="transmembrane region" description="Helical" evidence="4">
    <location>
        <begin position="12"/>
        <end position="33"/>
    </location>
</feature>
<dbReference type="InterPro" id="IPR058647">
    <property type="entry name" value="BSH_CzcB-like"/>
</dbReference>
<dbReference type="Gene3D" id="2.40.50.100">
    <property type="match status" value="1"/>
</dbReference>
<name>A0ABP8TL27_9ACTN</name>
<dbReference type="Gene3D" id="2.40.420.20">
    <property type="match status" value="1"/>
</dbReference>
<dbReference type="Proteomes" id="UP001500212">
    <property type="component" value="Unassembled WGS sequence"/>
</dbReference>
<dbReference type="Gene3D" id="2.40.30.170">
    <property type="match status" value="1"/>
</dbReference>
<keyword evidence="2" id="KW-0175">Coiled coil</keyword>
<proteinExistence type="predicted"/>